<comment type="cofactor">
    <cofactor evidence="1">
        <name>Mg(2+)</name>
        <dbReference type="ChEBI" id="CHEBI:18420"/>
    </cofactor>
</comment>
<keyword evidence="3" id="KW-1185">Reference proteome</keyword>
<proteinExistence type="inferred from homology"/>
<dbReference type="GeneID" id="104728589"/>
<keyword evidence="1" id="KW-0547">Nucleotide-binding</keyword>
<dbReference type="InterPro" id="IPR010285">
    <property type="entry name" value="DNA_helicase_pif1-like_DEAD"/>
</dbReference>
<comment type="similarity">
    <text evidence="1">Belongs to the helicase family.</text>
</comment>
<keyword evidence="1" id="KW-0067">ATP-binding</keyword>
<dbReference type="Gene3D" id="3.40.50.300">
    <property type="entry name" value="P-loop containing nucleotide triphosphate hydrolases"/>
    <property type="match status" value="1"/>
</dbReference>
<dbReference type="Pfam" id="PF05970">
    <property type="entry name" value="PIF1"/>
    <property type="match status" value="1"/>
</dbReference>
<keyword evidence="1" id="KW-0378">Hydrolase</keyword>
<dbReference type="Proteomes" id="UP000694864">
    <property type="component" value="Chromosome 11"/>
</dbReference>
<protein>
    <recommendedName>
        <fullName evidence="1">ATP-dependent DNA helicase</fullName>
        <ecNumber evidence="1">5.6.2.3</ecNumber>
    </recommendedName>
</protein>
<accession>A0ABM1QN58</accession>
<reference evidence="4" key="2">
    <citation type="submission" date="2025-08" db="UniProtKB">
        <authorList>
            <consortium name="RefSeq"/>
        </authorList>
    </citation>
    <scope>IDENTIFICATION</scope>
    <source>
        <tissue evidence="4">Leaf</tissue>
    </source>
</reference>
<reference evidence="3" key="1">
    <citation type="journal article" date="2014" name="Nat. Commun.">
        <title>The emerging biofuel crop Camelina sativa retains a highly undifferentiated hexaploid genome structure.</title>
        <authorList>
            <person name="Kagale S."/>
            <person name="Koh C."/>
            <person name="Nixon J."/>
            <person name="Bollina V."/>
            <person name="Clarke W.E."/>
            <person name="Tuteja R."/>
            <person name="Spillane C."/>
            <person name="Robinson S.J."/>
            <person name="Links M.G."/>
            <person name="Clarke C."/>
            <person name="Higgins E.E."/>
            <person name="Huebert T."/>
            <person name="Sharpe A.G."/>
            <person name="Parkin I.A."/>
        </authorList>
    </citation>
    <scope>NUCLEOTIDE SEQUENCE [LARGE SCALE GENOMIC DNA]</scope>
    <source>
        <strain evidence="3">cv. DH55</strain>
    </source>
</reference>
<dbReference type="RefSeq" id="XP_019088196.1">
    <property type="nucleotide sequence ID" value="XM_019232651.1"/>
</dbReference>
<dbReference type="SUPFAM" id="SSF52540">
    <property type="entry name" value="P-loop containing nucleoside triphosphate hydrolases"/>
    <property type="match status" value="1"/>
</dbReference>
<sequence>MSYNPESERREHERLFQSLNEEQRMVYNGVLDSIEAGKGNLFFLYGHGGTGKTYLYKTIISKLRSQQKIVVPVASSGIAALLLPGGRTAHSRFKIPITLEEHSVCDIKTRSMIAELLKRADLIIWDEAPMTHRLAFEAFDRTMRDILSKEDPSAIDKPFGGKTLLLGGDFRQILPVINGGSRQETVSAAINRSNIWDACILYTLSQNMRLKDEEKKFVEWILQVGDGNAPSIETMEDSNADTDNIKIPSKLCFKWREAR</sequence>
<keyword evidence="1" id="KW-0227">DNA damage</keyword>
<dbReference type="PANTHER" id="PTHR10492">
    <property type="match status" value="1"/>
</dbReference>
<dbReference type="InterPro" id="IPR027417">
    <property type="entry name" value="P-loop_NTPase"/>
</dbReference>
<feature type="domain" description="DNA helicase Pif1-like DEAD-box helicase" evidence="2">
    <location>
        <begin position="19"/>
        <end position="231"/>
    </location>
</feature>
<organism evidence="3 4">
    <name type="scientific">Camelina sativa</name>
    <name type="common">False flax</name>
    <name type="synonym">Myagrum sativum</name>
    <dbReference type="NCBI Taxonomy" id="90675"/>
    <lineage>
        <taxon>Eukaryota</taxon>
        <taxon>Viridiplantae</taxon>
        <taxon>Streptophyta</taxon>
        <taxon>Embryophyta</taxon>
        <taxon>Tracheophyta</taxon>
        <taxon>Spermatophyta</taxon>
        <taxon>Magnoliopsida</taxon>
        <taxon>eudicotyledons</taxon>
        <taxon>Gunneridae</taxon>
        <taxon>Pentapetalae</taxon>
        <taxon>rosids</taxon>
        <taxon>malvids</taxon>
        <taxon>Brassicales</taxon>
        <taxon>Brassicaceae</taxon>
        <taxon>Camelineae</taxon>
        <taxon>Camelina</taxon>
    </lineage>
</organism>
<evidence type="ECO:0000313" key="4">
    <source>
        <dbReference type="RefSeq" id="XP_019088196.1"/>
    </source>
</evidence>
<evidence type="ECO:0000313" key="3">
    <source>
        <dbReference type="Proteomes" id="UP000694864"/>
    </source>
</evidence>
<keyword evidence="1" id="KW-0233">DNA recombination</keyword>
<dbReference type="EC" id="5.6.2.3" evidence="1"/>
<name>A0ABM1QN58_CAMSA</name>
<evidence type="ECO:0000256" key="1">
    <source>
        <dbReference type="RuleBase" id="RU363044"/>
    </source>
</evidence>
<dbReference type="PANTHER" id="PTHR10492:SF90">
    <property type="entry name" value="ATP-DEPENDENT DNA HELICASE"/>
    <property type="match status" value="1"/>
</dbReference>
<comment type="catalytic activity">
    <reaction evidence="1">
        <text>ATP + H2O = ADP + phosphate + H(+)</text>
        <dbReference type="Rhea" id="RHEA:13065"/>
        <dbReference type="ChEBI" id="CHEBI:15377"/>
        <dbReference type="ChEBI" id="CHEBI:15378"/>
        <dbReference type="ChEBI" id="CHEBI:30616"/>
        <dbReference type="ChEBI" id="CHEBI:43474"/>
        <dbReference type="ChEBI" id="CHEBI:456216"/>
        <dbReference type="EC" id="5.6.2.3"/>
    </reaction>
</comment>
<gene>
    <name evidence="4" type="primary">LOC104728589</name>
</gene>
<keyword evidence="1" id="KW-0234">DNA repair</keyword>
<evidence type="ECO:0000259" key="2">
    <source>
        <dbReference type="Pfam" id="PF05970"/>
    </source>
</evidence>
<keyword evidence="1" id="KW-0347">Helicase</keyword>